<feature type="compositionally biased region" description="Basic and acidic residues" evidence="1">
    <location>
        <begin position="158"/>
        <end position="171"/>
    </location>
</feature>
<dbReference type="Proteomes" id="UP000245464">
    <property type="component" value="Chromosome 1"/>
</dbReference>
<feature type="region of interest" description="Disordered" evidence="1">
    <location>
        <begin position="322"/>
        <end position="355"/>
    </location>
</feature>
<gene>
    <name evidence="2" type="ORF">PtrM4_028660</name>
</gene>
<sequence>MSPQESPAYIAGLRKRMVAIRHNSRLLKNKLAGTVRHTDRDSHDGPTKQPPVASLAAHLRDSNDLNRPKTPDAQVERPHRLEPDDAEPPVDGKNKRKEMVVQDSKQRDKRETNVYGPDIDSHQVVKAKLEEETETCIESLKYAAVGRKRGKEIQKALHELESESSASEEKNPAPPPTRSTPSLLRSTIEAPANSSASFESNPYPEDAPPWSENTGNYSAASLARPLSRRHLTPLTVSSRPSNFSIFPVGRAISPIAPFEVSQHRITPPNRFIRESGSEPSVEWFDRNVAFGSNHPYFNMTPQQRRAYWEDLSSYFNSSQEIRSPLDDASLRPPRQRLLPGNERPGAQSSSTPDQYQNQQLRYASNPPSYAAPNPHRDLEASYWNSLSPEARRLAREHRSSTPPPEILRTHEKSPSPADTQIGTEEKRRSAAGLLIKKLTCRAGAATPVYTGTPRSNPFAATPAPQKYGIAYLRRKIQRGSQTDRLGELCHRSSPSEEITPPPPSHSRHNKVSTAHLEFPPIRLSSMIQRAPASIRSTDNIHSSTQANIQPGVRTTSLPNRSNTDNTNIRNARIAALGLRSNAARAIREAMFAPGMQGRMADVTATGPRRERLTVWQFARQGLLVSLSTDHQYQFHDMYHDITTPHATQPARMATLCAQHAQAPEDTTRDLLG</sequence>
<comment type="caution">
    <text evidence="2">The sequence shown here is derived from an EMBL/GenBank/DDBJ whole genome shotgun (WGS) entry which is preliminary data.</text>
</comment>
<reference evidence="2 3" key="1">
    <citation type="journal article" date="2018" name="BMC Genomics">
        <title>Comparative genomics of the wheat fungal pathogen Pyrenophora tritici-repentis reveals chromosomal variations and genome plasticity.</title>
        <authorList>
            <person name="Moolhuijzen P."/>
            <person name="See P.T."/>
            <person name="Hane J.K."/>
            <person name="Shi G."/>
            <person name="Liu Z."/>
            <person name="Oliver R.P."/>
            <person name="Moffat C.S."/>
        </authorList>
    </citation>
    <scope>NUCLEOTIDE SEQUENCE [LARGE SCALE GENOMIC DNA]</scope>
    <source>
        <strain evidence="2">M4</strain>
    </source>
</reference>
<feature type="region of interest" description="Disordered" evidence="1">
    <location>
        <begin position="26"/>
        <end position="118"/>
    </location>
</feature>
<dbReference type="AlphaFoldDB" id="A0A834SB44"/>
<feature type="compositionally biased region" description="Polar residues" evidence="1">
    <location>
        <begin position="346"/>
        <end position="355"/>
    </location>
</feature>
<evidence type="ECO:0000313" key="3">
    <source>
        <dbReference type="Proteomes" id="UP000245464"/>
    </source>
</evidence>
<protein>
    <submittedName>
        <fullName evidence="2">Uncharacterized protein</fullName>
    </submittedName>
</protein>
<dbReference type="RefSeq" id="XP_065966023.1">
    <property type="nucleotide sequence ID" value="XM_066103821.1"/>
</dbReference>
<feature type="region of interest" description="Disordered" evidence="1">
    <location>
        <begin position="490"/>
        <end position="510"/>
    </location>
</feature>
<feature type="region of interest" description="Disordered" evidence="1">
    <location>
        <begin position="158"/>
        <end position="216"/>
    </location>
</feature>
<evidence type="ECO:0000256" key="1">
    <source>
        <dbReference type="SAM" id="MobiDB-lite"/>
    </source>
</evidence>
<evidence type="ECO:0000313" key="2">
    <source>
        <dbReference type="EMBL" id="KAF7578626.1"/>
    </source>
</evidence>
<feature type="compositionally biased region" description="Basic and acidic residues" evidence="1">
    <location>
        <begin position="36"/>
        <end position="46"/>
    </location>
</feature>
<proteinExistence type="predicted"/>
<dbReference type="EMBL" id="NQIK02000001">
    <property type="protein sequence ID" value="KAF7578626.1"/>
    <property type="molecule type" value="Genomic_DNA"/>
</dbReference>
<accession>A0A834SB44</accession>
<dbReference type="GeneID" id="6339427"/>
<dbReference type="KEGG" id="ptrr:6339427"/>
<name>A0A834SB44_9PLEO</name>
<feature type="region of interest" description="Disordered" evidence="1">
    <location>
        <begin position="393"/>
        <end position="425"/>
    </location>
</feature>
<feature type="compositionally biased region" description="Basic and acidic residues" evidence="1">
    <location>
        <begin position="90"/>
        <end position="112"/>
    </location>
</feature>
<organism evidence="2 3">
    <name type="scientific">Pyrenophora tritici-repentis</name>
    <dbReference type="NCBI Taxonomy" id="45151"/>
    <lineage>
        <taxon>Eukaryota</taxon>
        <taxon>Fungi</taxon>
        <taxon>Dikarya</taxon>
        <taxon>Ascomycota</taxon>
        <taxon>Pezizomycotina</taxon>
        <taxon>Dothideomycetes</taxon>
        <taxon>Pleosporomycetidae</taxon>
        <taxon>Pleosporales</taxon>
        <taxon>Pleosporineae</taxon>
        <taxon>Pleosporaceae</taxon>
        <taxon>Pyrenophora</taxon>
    </lineage>
</organism>
<feature type="compositionally biased region" description="Basic and acidic residues" evidence="1">
    <location>
        <begin position="58"/>
        <end position="83"/>
    </location>
</feature>